<keyword evidence="3" id="KW-1185">Reference proteome</keyword>
<dbReference type="PRINTS" id="PR00111">
    <property type="entry name" value="ABHYDROLASE"/>
</dbReference>
<dbReference type="PANTHER" id="PTHR43798:SF5">
    <property type="entry name" value="MONOACYLGLYCEROL LIPASE ABHD6"/>
    <property type="match status" value="1"/>
</dbReference>
<dbReference type="GO" id="GO:0046464">
    <property type="term" value="P:acylglycerol catabolic process"/>
    <property type="evidence" value="ECO:0007669"/>
    <property type="project" value="TreeGrafter"/>
</dbReference>
<dbReference type="GO" id="GO:0016020">
    <property type="term" value="C:membrane"/>
    <property type="evidence" value="ECO:0007669"/>
    <property type="project" value="TreeGrafter"/>
</dbReference>
<dbReference type="PANTHER" id="PTHR43798">
    <property type="entry name" value="MONOACYLGLYCEROL LIPASE"/>
    <property type="match status" value="1"/>
</dbReference>
<protein>
    <submittedName>
        <fullName evidence="2">2-hydroxy-6-oxononadienedioate/2-hydroxy-6-oxononatrienedioate hydrolase</fullName>
        <ecNumber evidence="2">3.7.1.14</ecNumber>
    </submittedName>
</protein>
<dbReference type="GO" id="GO:0047372">
    <property type="term" value="F:monoacylglycerol lipase activity"/>
    <property type="evidence" value="ECO:0007669"/>
    <property type="project" value="TreeGrafter"/>
</dbReference>
<evidence type="ECO:0000313" key="3">
    <source>
        <dbReference type="Proteomes" id="UP000075321"/>
    </source>
</evidence>
<dbReference type="EC" id="3.7.1.14" evidence="2"/>
<feature type="domain" description="AB hydrolase-1" evidence="1">
    <location>
        <begin position="14"/>
        <end position="248"/>
    </location>
</feature>
<dbReference type="PATRIC" id="fig|1008153.3.peg.1096"/>
<proteinExistence type="predicted"/>
<dbReference type="Gene3D" id="3.40.50.1820">
    <property type="entry name" value="alpha/beta hydrolase"/>
    <property type="match status" value="1"/>
</dbReference>
<dbReference type="EMBL" id="LTAZ01000004">
    <property type="protein sequence ID" value="KYH26002.1"/>
    <property type="molecule type" value="Genomic_DNA"/>
</dbReference>
<dbReference type="AlphaFoldDB" id="A0A151AEM2"/>
<reference evidence="2 3" key="1">
    <citation type="submission" date="2016-02" db="EMBL/GenBank/DDBJ databases">
        <title>Genome sequence of Halalkalicoccus paucihalophilus DSM 24557.</title>
        <authorList>
            <person name="Poehlein A."/>
            <person name="Daniel R."/>
        </authorList>
    </citation>
    <scope>NUCLEOTIDE SEQUENCE [LARGE SCALE GENOMIC DNA]</scope>
    <source>
        <strain evidence="2 3">DSM 24557</strain>
    </source>
</reference>
<name>A0A151AEM2_9EURY</name>
<comment type="caution">
    <text evidence="2">The sequence shown here is derived from an EMBL/GenBank/DDBJ whole genome shotgun (WGS) entry which is preliminary data.</text>
</comment>
<evidence type="ECO:0000259" key="1">
    <source>
        <dbReference type="Pfam" id="PF12697"/>
    </source>
</evidence>
<dbReference type="OrthoDB" id="7531at2157"/>
<evidence type="ECO:0000313" key="2">
    <source>
        <dbReference type="EMBL" id="KYH26002.1"/>
    </source>
</evidence>
<dbReference type="InterPro" id="IPR000073">
    <property type="entry name" value="AB_hydrolase_1"/>
</dbReference>
<dbReference type="RefSeq" id="WP_066380400.1">
    <property type="nucleotide sequence ID" value="NZ_LTAZ01000004.1"/>
</dbReference>
<dbReference type="InterPro" id="IPR029058">
    <property type="entry name" value="AB_hydrolase_fold"/>
</dbReference>
<keyword evidence="2" id="KW-0378">Hydrolase</keyword>
<organism evidence="2 3">
    <name type="scientific">Halalkalicoccus paucihalophilus</name>
    <dbReference type="NCBI Taxonomy" id="1008153"/>
    <lineage>
        <taxon>Archaea</taxon>
        <taxon>Methanobacteriati</taxon>
        <taxon>Methanobacteriota</taxon>
        <taxon>Stenosarchaea group</taxon>
        <taxon>Halobacteria</taxon>
        <taxon>Halobacteriales</taxon>
        <taxon>Halococcaceae</taxon>
        <taxon>Halalkalicoccus</taxon>
    </lineage>
</organism>
<dbReference type="Pfam" id="PF12697">
    <property type="entry name" value="Abhydrolase_6"/>
    <property type="match status" value="1"/>
</dbReference>
<accession>A0A151AEM2</accession>
<sequence length="258" mass="28181">MELNHVRRGTGESLLLIHGLGGSWRSWGPVLDGLAAEREVIALDLPGHGDTPPLDGETSIATLADAVEGFMEARDLAGVDVVGNSMGGRLVLELARRGEVGDTVALDPGGFWEGWEQYFFFATIAPSIRLVRALQPVMETLTASAVGRTLLLAQLSARPWDLPADVTLEELRTFADSPVFDELVDRLAFGPPQEGADSTPGSVVIGWGRKDRLTLPRQAGRAMERFPDARLYWFDEAGHYPHWDRPEEATRLILQTTG</sequence>
<dbReference type="SUPFAM" id="SSF53474">
    <property type="entry name" value="alpha/beta-Hydrolases"/>
    <property type="match status" value="1"/>
</dbReference>
<dbReference type="InterPro" id="IPR050266">
    <property type="entry name" value="AB_hydrolase_sf"/>
</dbReference>
<gene>
    <name evidence="2" type="primary">mhpC</name>
    <name evidence="2" type="ORF">HAPAU_10920</name>
</gene>
<dbReference type="Proteomes" id="UP000075321">
    <property type="component" value="Unassembled WGS sequence"/>
</dbReference>